<dbReference type="EMBL" id="JAKJXP020000055">
    <property type="protein sequence ID" value="KAK7751019.1"/>
    <property type="molecule type" value="Genomic_DNA"/>
</dbReference>
<dbReference type="SUPFAM" id="SSF55729">
    <property type="entry name" value="Acyl-CoA N-acyltransferases (Nat)"/>
    <property type="match status" value="1"/>
</dbReference>
<gene>
    <name evidence="2" type="ORF">SLS62_007004</name>
</gene>
<reference evidence="2 3" key="1">
    <citation type="submission" date="2024-02" db="EMBL/GenBank/DDBJ databases">
        <title>De novo assembly and annotation of 12 fungi associated with fruit tree decline syndrome in Ontario, Canada.</title>
        <authorList>
            <person name="Sulman M."/>
            <person name="Ellouze W."/>
            <person name="Ilyukhin E."/>
        </authorList>
    </citation>
    <scope>NUCLEOTIDE SEQUENCE [LARGE SCALE GENOMIC DNA]</scope>
    <source>
        <strain evidence="2 3">M11/M66-122</strain>
    </source>
</reference>
<dbReference type="InterPro" id="IPR016181">
    <property type="entry name" value="Acyl_CoA_acyltransferase"/>
</dbReference>
<protein>
    <recommendedName>
        <fullName evidence="1">N-acetyltransferase domain-containing protein</fullName>
    </recommendedName>
</protein>
<organism evidence="2 3">
    <name type="scientific">Diatrype stigma</name>
    <dbReference type="NCBI Taxonomy" id="117547"/>
    <lineage>
        <taxon>Eukaryota</taxon>
        <taxon>Fungi</taxon>
        <taxon>Dikarya</taxon>
        <taxon>Ascomycota</taxon>
        <taxon>Pezizomycotina</taxon>
        <taxon>Sordariomycetes</taxon>
        <taxon>Xylariomycetidae</taxon>
        <taxon>Xylariales</taxon>
        <taxon>Diatrypaceae</taxon>
        <taxon>Diatrype</taxon>
    </lineage>
</organism>
<dbReference type="Pfam" id="PF00583">
    <property type="entry name" value="Acetyltransf_1"/>
    <property type="match status" value="1"/>
</dbReference>
<evidence type="ECO:0000313" key="3">
    <source>
        <dbReference type="Proteomes" id="UP001320420"/>
    </source>
</evidence>
<dbReference type="Proteomes" id="UP001320420">
    <property type="component" value="Unassembled WGS sequence"/>
</dbReference>
<name>A0AAN9UXG8_9PEZI</name>
<dbReference type="PROSITE" id="PS51186">
    <property type="entry name" value="GNAT"/>
    <property type="match status" value="1"/>
</dbReference>
<evidence type="ECO:0000259" key="1">
    <source>
        <dbReference type="PROSITE" id="PS51186"/>
    </source>
</evidence>
<keyword evidence="3" id="KW-1185">Reference proteome</keyword>
<proteinExistence type="predicted"/>
<dbReference type="GO" id="GO:0016747">
    <property type="term" value="F:acyltransferase activity, transferring groups other than amino-acyl groups"/>
    <property type="evidence" value="ECO:0007669"/>
    <property type="project" value="InterPro"/>
</dbReference>
<dbReference type="PANTHER" id="PTHR43415:SF3">
    <property type="entry name" value="GNAT-FAMILY ACETYLTRANSFERASE"/>
    <property type="match status" value="1"/>
</dbReference>
<accession>A0AAN9UXG8</accession>
<dbReference type="Gene3D" id="3.40.630.30">
    <property type="match status" value="1"/>
</dbReference>
<dbReference type="InterPro" id="IPR000182">
    <property type="entry name" value="GNAT_dom"/>
</dbReference>
<feature type="domain" description="N-acetyltransferase" evidence="1">
    <location>
        <begin position="51"/>
        <end position="204"/>
    </location>
</feature>
<comment type="caution">
    <text evidence="2">The sequence shown here is derived from an EMBL/GenBank/DDBJ whole genome shotgun (WGS) entry which is preliminary data.</text>
</comment>
<evidence type="ECO:0000313" key="2">
    <source>
        <dbReference type="EMBL" id="KAK7751019.1"/>
    </source>
</evidence>
<dbReference type="AlphaFoldDB" id="A0AAN9UXG8"/>
<sequence>MSSRSMITDGFATAFKSKRLIYRAFENNEHDKNFLHQIENDPVAAALSTPSKVRPRSTKSTEWVAESLSKSVLAVMVCLPPPGHSGAFSGEGEELSATREPPTPIGYVVLGWAGADGPLDQSHHRTIGVGIALAAPYRDGGYGGEALDWALDWAFRHGGYRRVELSTVAFNERALHLYRRLGFVEEGRRRQAHWHDRRWWDLVDFGMLEDEWAARRGVSEEGEGGGGKAEI</sequence>
<dbReference type="PANTHER" id="PTHR43415">
    <property type="entry name" value="SPERMIDINE N(1)-ACETYLTRANSFERASE"/>
    <property type="match status" value="1"/>
</dbReference>